<reference evidence="1" key="2">
    <citation type="submission" date="2021-10" db="EMBL/GenBank/DDBJ databases">
        <title>Phylogenomics reveals ancestral predisposition of the termite-cultivated fungus Termitomyces towards a domesticated lifestyle.</title>
        <authorList>
            <person name="Auxier B."/>
            <person name="Grum-Grzhimaylo A."/>
            <person name="Cardenas M.E."/>
            <person name="Lodge J.D."/>
            <person name="Laessoe T."/>
            <person name="Pedersen O."/>
            <person name="Smith M.E."/>
            <person name="Kuyper T.W."/>
            <person name="Franco-Molano E.A."/>
            <person name="Baroni T.J."/>
            <person name="Aanen D.K."/>
        </authorList>
    </citation>
    <scope>NUCLEOTIDE SEQUENCE</scope>
    <source>
        <strain evidence="1">D49</strain>
    </source>
</reference>
<dbReference type="AlphaFoldDB" id="A0A9P7KF28"/>
<comment type="caution">
    <text evidence="1">The sequence shown here is derived from an EMBL/GenBank/DDBJ whole genome shotgun (WGS) entry which is preliminary data.</text>
</comment>
<evidence type="ECO:0000313" key="1">
    <source>
        <dbReference type="EMBL" id="KAG5649811.1"/>
    </source>
</evidence>
<dbReference type="EMBL" id="JABCKI010000691">
    <property type="protein sequence ID" value="KAG5649811.1"/>
    <property type="molecule type" value="Genomic_DNA"/>
</dbReference>
<keyword evidence="2" id="KW-1185">Reference proteome</keyword>
<sequence length="171" mass="19665">MDALFSNHANLLTASILTTRDASALYTLKTTFGLRGRKVTLLRDENPPPGRPAGVGAIYWKEKTIEILGTRKTVKELRRIEGGIWKFNRTRHWRWAPDRREYELRHDDEGWKATINNNLSTAARLLVPARPHIFSTPPPPALHLTRTALEADEVFLILVLVYEETKRQDRT</sequence>
<name>A0A9P7KF28_9AGAR</name>
<organism evidence="1 2">
    <name type="scientific">Sphagnurus paluster</name>
    <dbReference type="NCBI Taxonomy" id="117069"/>
    <lineage>
        <taxon>Eukaryota</taxon>
        <taxon>Fungi</taxon>
        <taxon>Dikarya</taxon>
        <taxon>Basidiomycota</taxon>
        <taxon>Agaricomycotina</taxon>
        <taxon>Agaricomycetes</taxon>
        <taxon>Agaricomycetidae</taxon>
        <taxon>Agaricales</taxon>
        <taxon>Tricholomatineae</taxon>
        <taxon>Lyophyllaceae</taxon>
        <taxon>Sphagnurus</taxon>
    </lineage>
</organism>
<reference evidence="1" key="1">
    <citation type="submission" date="2021-02" db="EMBL/GenBank/DDBJ databases">
        <authorList>
            <person name="Nieuwenhuis M."/>
            <person name="Van De Peppel L.J.J."/>
        </authorList>
    </citation>
    <scope>NUCLEOTIDE SEQUENCE</scope>
    <source>
        <strain evidence="1">D49</strain>
    </source>
</reference>
<feature type="non-terminal residue" evidence="1">
    <location>
        <position position="171"/>
    </location>
</feature>
<gene>
    <name evidence="1" type="ORF">H0H81_001912</name>
</gene>
<protein>
    <submittedName>
        <fullName evidence="1">Uncharacterized protein</fullName>
    </submittedName>
</protein>
<accession>A0A9P7KF28</accession>
<proteinExistence type="predicted"/>
<evidence type="ECO:0000313" key="2">
    <source>
        <dbReference type="Proteomes" id="UP000717328"/>
    </source>
</evidence>
<dbReference type="OrthoDB" id="2989558at2759"/>
<dbReference type="Proteomes" id="UP000717328">
    <property type="component" value="Unassembled WGS sequence"/>
</dbReference>